<evidence type="ECO:0000313" key="3">
    <source>
        <dbReference type="Proteomes" id="UP000030651"/>
    </source>
</evidence>
<dbReference type="HOGENOM" id="CLU_029201_0_0_1"/>
<keyword evidence="3" id="KW-1185">Reference proteome</keyword>
<dbReference type="KEGG" id="pfy:PFICI_03050"/>
<evidence type="ECO:0000313" key="2">
    <source>
        <dbReference type="EMBL" id="ETS85025.1"/>
    </source>
</evidence>
<dbReference type="AlphaFoldDB" id="W3XG66"/>
<dbReference type="OrthoDB" id="4655872at2759"/>
<dbReference type="RefSeq" id="XP_007829822.1">
    <property type="nucleotide sequence ID" value="XM_007831631.1"/>
</dbReference>
<evidence type="ECO:0000256" key="1">
    <source>
        <dbReference type="SAM" id="MobiDB-lite"/>
    </source>
</evidence>
<dbReference type="OMA" id="LACEWDI"/>
<feature type="compositionally biased region" description="Basic residues" evidence="1">
    <location>
        <begin position="381"/>
        <end position="392"/>
    </location>
</feature>
<name>W3XG66_PESFW</name>
<sequence length="443" mass="51456">MSTDAPVQRIHFSLPPGLERFVRFKDLPYDIRHKIWEQLIYSPGIHFLKFERNFPLILPLDDSSSSEEDTTSDDGSTGPSGSQNPRRQDLSKTRPKIPKTFTATLKPIFPLPAADLSYHIQKTKTLTQISLSCNEGAYEVNRIISRPDNLTLDNGRLISFANSSDIVCIDYPDIFSTRGLGSWAQSLDTSQLNNVRRLAVRYHPDWDKKYHFCRICGRYHQWLPSPRKEQVPRRHLYQFATLFPRLETFYLLDHLIVRQPPGIDVEEDSRWLGPSDRARLMAEFAASDNNEKRGERFQSGTGRVYYEVDRNNCNECKVHSHVFNMLEWVQENYVEMCEKKPRGKHQDPKSVKFAVLACEWETTKLVADKIEQPEKTPTRAQNHKRKRARKQKRIFSQEVSELEQDMGSLKLETNQNSLPVVFGDHGQSSYLFSFRTRVSFLSQ</sequence>
<feature type="region of interest" description="Disordered" evidence="1">
    <location>
        <begin position="61"/>
        <end position="96"/>
    </location>
</feature>
<accession>W3XG66</accession>
<feature type="compositionally biased region" description="Low complexity" evidence="1">
    <location>
        <begin position="73"/>
        <end position="82"/>
    </location>
</feature>
<dbReference type="Proteomes" id="UP000030651">
    <property type="component" value="Unassembled WGS sequence"/>
</dbReference>
<gene>
    <name evidence="2" type="ORF">PFICI_03050</name>
</gene>
<feature type="region of interest" description="Disordered" evidence="1">
    <location>
        <begin position="373"/>
        <end position="392"/>
    </location>
</feature>
<dbReference type="EMBL" id="KI912110">
    <property type="protein sequence ID" value="ETS85025.1"/>
    <property type="molecule type" value="Genomic_DNA"/>
</dbReference>
<protein>
    <submittedName>
        <fullName evidence="2">Uncharacterized protein</fullName>
    </submittedName>
</protein>
<organism evidence="2 3">
    <name type="scientific">Pestalotiopsis fici (strain W106-1 / CGMCC3.15140)</name>
    <dbReference type="NCBI Taxonomy" id="1229662"/>
    <lineage>
        <taxon>Eukaryota</taxon>
        <taxon>Fungi</taxon>
        <taxon>Dikarya</taxon>
        <taxon>Ascomycota</taxon>
        <taxon>Pezizomycotina</taxon>
        <taxon>Sordariomycetes</taxon>
        <taxon>Xylariomycetidae</taxon>
        <taxon>Amphisphaeriales</taxon>
        <taxon>Sporocadaceae</taxon>
        <taxon>Pestalotiopsis</taxon>
    </lineage>
</organism>
<dbReference type="GeneID" id="19268063"/>
<dbReference type="STRING" id="1229662.W3XG66"/>
<reference evidence="3" key="1">
    <citation type="journal article" date="2015" name="BMC Genomics">
        <title>Genomic and transcriptomic analysis of the endophytic fungus Pestalotiopsis fici reveals its lifestyle and high potential for synthesis of natural products.</title>
        <authorList>
            <person name="Wang X."/>
            <person name="Zhang X."/>
            <person name="Liu L."/>
            <person name="Xiang M."/>
            <person name="Wang W."/>
            <person name="Sun X."/>
            <person name="Che Y."/>
            <person name="Guo L."/>
            <person name="Liu G."/>
            <person name="Guo L."/>
            <person name="Wang C."/>
            <person name="Yin W.B."/>
            <person name="Stadler M."/>
            <person name="Zhang X."/>
            <person name="Liu X."/>
        </authorList>
    </citation>
    <scope>NUCLEOTIDE SEQUENCE [LARGE SCALE GENOMIC DNA]</scope>
    <source>
        <strain evidence="3">W106-1 / CGMCC3.15140</strain>
    </source>
</reference>
<proteinExistence type="predicted"/>
<dbReference type="InParanoid" id="W3XG66"/>
<dbReference type="eggNOG" id="ENOG502T41V">
    <property type="taxonomic scope" value="Eukaryota"/>
</dbReference>